<evidence type="ECO:0000313" key="4">
    <source>
        <dbReference type="EMBL" id="MFC3893699.1"/>
    </source>
</evidence>
<evidence type="ECO:0000313" key="5">
    <source>
        <dbReference type="Proteomes" id="UP001595690"/>
    </source>
</evidence>
<evidence type="ECO:0000256" key="2">
    <source>
        <dbReference type="SAM" id="MobiDB-lite"/>
    </source>
</evidence>
<feature type="coiled-coil region" evidence="1">
    <location>
        <begin position="95"/>
        <end position="129"/>
    </location>
</feature>
<dbReference type="InterPro" id="IPR049082">
    <property type="entry name" value="T7SS_signal"/>
</dbReference>
<protein>
    <submittedName>
        <fullName evidence="4">T7SS-secreted protein</fullName>
    </submittedName>
</protein>
<feature type="compositionally biased region" description="Basic and acidic residues" evidence="2">
    <location>
        <begin position="383"/>
        <end position="419"/>
    </location>
</feature>
<proteinExistence type="predicted"/>
<reference evidence="5" key="1">
    <citation type="journal article" date="2019" name="Int. J. Syst. Evol. Microbiol.">
        <title>The Global Catalogue of Microorganisms (GCM) 10K type strain sequencing project: providing services to taxonomists for standard genome sequencing and annotation.</title>
        <authorList>
            <consortium name="The Broad Institute Genomics Platform"/>
            <consortium name="The Broad Institute Genome Sequencing Center for Infectious Disease"/>
            <person name="Wu L."/>
            <person name="Ma J."/>
        </authorList>
    </citation>
    <scope>NUCLEOTIDE SEQUENCE [LARGE SCALE GENOMIC DNA]</scope>
    <source>
        <strain evidence="5">CGMCC 4.7405</strain>
    </source>
</reference>
<feature type="domain" description="Putative T7SS secretion signal" evidence="3">
    <location>
        <begin position="7"/>
        <end position="195"/>
    </location>
</feature>
<keyword evidence="1" id="KW-0175">Coiled coil</keyword>
<keyword evidence="5" id="KW-1185">Reference proteome</keyword>
<organism evidence="4 5">
    <name type="scientific">Lentzea rhizosphaerae</name>
    <dbReference type="NCBI Taxonomy" id="2041025"/>
    <lineage>
        <taxon>Bacteria</taxon>
        <taxon>Bacillati</taxon>
        <taxon>Actinomycetota</taxon>
        <taxon>Actinomycetes</taxon>
        <taxon>Pseudonocardiales</taxon>
        <taxon>Pseudonocardiaceae</taxon>
        <taxon>Lentzea</taxon>
    </lineage>
</organism>
<accession>A0ABV8BWD2</accession>
<evidence type="ECO:0000259" key="3">
    <source>
        <dbReference type="Pfam" id="PF21725"/>
    </source>
</evidence>
<dbReference type="EMBL" id="JBHRZI010000015">
    <property type="protein sequence ID" value="MFC3893699.1"/>
    <property type="molecule type" value="Genomic_DNA"/>
</dbReference>
<feature type="compositionally biased region" description="Basic and acidic residues" evidence="2">
    <location>
        <begin position="338"/>
        <end position="354"/>
    </location>
</feature>
<name>A0ABV8BWD2_9PSEU</name>
<evidence type="ECO:0000256" key="1">
    <source>
        <dbReference type="SAM" id="Coils"/>
    </source>
</evidence>
<comment type="caution">
    <text evidence="4">The sequence shown here is derived from an EMBL/GenBank/DDBJ whole genome shotgun (WGS) entry which is preliminary data.</text>
</comment>
<dbReference type="Proteomes" id="UP001595690">
    <property type="component" value="Unassembled WGS sequence"/>
</dbReference>
<dbReference type="Pfam" id="PF21725">
    <property type="entry name" value="T7SS_signal"/>
    <property type="match status" value="1"/>
</dbReference>
<feature type="region of interest" description="Disordered" evidence="2">
    <location>
        <begin position="326"/>
        <end position="420"/>
    </location>
</feature>
<gene>
    <name evidence="4" type="ORF">ACFOWZ_19675</name>
</gene>
<dbReference type="RefSeq" id="WP_382374428.1">
    <property type="nucleotide sequence ID" value="NZ_JBHRZI010000015.1"/>
</dbReference>
<sequence length="464" mass="50381">MSFFGRSELGDTDDPKELVPGNVATLEETANGLRKLSTACQEAYAGVSKLDVGHWTGQAAEKFGGYFAKETPRWRDAAEAFGPAVDALTTYKGAVERAQRDAAEAIRIYNESKAETRAAEKEYDAASAQHEKASLDAFANGGAAPGPLAPFSDPGKAKREEAERILADARKAVKDAAAQAASVIDKSKDKAPEEPGFLSKFVATAEDTFEKMSEQVEKFGDGLGRSVTSLVTLIRAGNPLDPYNVAHPGEYAANMMKQASGMVHMVTHPAEAVKGILNFEEWKKDPFGAAGQLVGDIAIGIATDGAGLAGTAEKAIAREAAEAAAREATEQAATRLGRHVDDGRPPWLREDYEPSSHTAEYNPHHGDEPFGPQKTDPDQPDAPSEHREPDSPAEEPKREPDEQPRVREPEHLPEPDKSDYFYLKDLVGRIESGLGDLRPDEAFRQREVMNSYRQQMRDIMAKHA</sequence>